<proteinExistence type="predicted"/>
<evidence type="ECO:0000259" key="4">
    <source>
        <dbReference type="Pfam" id="PF13925"/>
    </source>
</evidence>
<evidence type="ECO:0000256" key="3">
    <source>
        <dbReference type="ARBA" id="ARBA00023212"/>
    </source>
</evidence>
<evidence type="ECO:0000313" key="6">
    <source>
        <dbReference type="Proteomes" id="UP000694620"/>
    </source>
</evidence>
<dbReference type="InterPro" id="IPR042404">
    <property type="entry name" value="KATNBL1"/>
</dbReference>
<dbReference type="Pfam" id="PF13925">
    <property type="entry name" value="Katanin_con80"/>
    <property type="match status" value="1"/>
</dbReference>
<protein>
    <submittedName>
        <fullName evidence="5">Katanin p80 subunit B-like 1</fullName>
    </submittedName>
</protein>
<evidence type="ECO:0000256" key="2">
    <source>
        <dbReference type="ARBA" id="ARBA00022490"/>
    </source>
</evidence>
<dbReference type="GO" id="GO:0005856">
    <property type="term" value="C:cytoskeleton"/>
    <property type="evidence" value="ECO:0007669"/>
    <property type="project" value="UniProtKB-SubCell"/>
</dbReference>
<organism evidence="5 6">
    <name type="scientific">Erpetoichthys calabaricus</name>
    <name type="common">Rope fish</name>
    <name type="synonym">Calamoichthys calabaricus</name>
    <dbReference type="NCBI Taxonomy" id="27687"/>
    <lineage>
        <taxon>Eukaryota</taxon>
        <taxon>Metazoa</taxon>
        <taxon>Chordata</taxon>
        <taxon>Craniata</taxon>
        <taxon>Vertebrata</taxon>
        <taxon>Euteleostomi</taxon>
        <taxon>Actinopterygii</taxon>
        <taxon>Polypteriformes</taxon>
        <taxon>Polypteridae</taxon>
        <taxon>Erpetoichthys</taxon>
    </lineage>
</organism>
<dbReference type="GO" id="GO:0008017">
    <property type="term" value="F:microtubule binding"/>
    <property type="evidence" value="ECO:0007669"/>
    <property type="project" value="InterPro"/>
</dbReference>
<dbReference type="GeneTree" id="ENSGT00390000012351"/>
<dbReference type="OrthoDB" id="8754475at2759"/>
<reference evidence="5" key="3">
    <citation type="submission" date="2025-09" db="UniProtKB">
        <authorList>
            <consortium name="Ensembl"/>
        </authorList>
    </citation>
    <scope>IDENTIFICATION</scope>
</reference>
<dbReference type="GO" id="GO:0005730">
    <property type="term" value="C:nucleolus"/>
    <property type="evidence" value="ECO:0007669"/>
    <property type="project" value="TreeGrafter"/>
</dbReference>
<dbReference type="Ensembl" id="ENSECRT00000018666.1">
    <property type="protein sequence ID" value="ENSECRP00000018295.1"/>
    <property type="gene ID" value="ENSECRG00000012231.1"/>
</dbReference>
<name>A0A8C4SKC7_ERPCA</name>
<comment type="subcellular location">
    <subcellularLocation>
        <location evidence="1">Cytoplasm</location>
        <location evidence="1">Cytoskeleton</location>
    </subcellularLocation>
</comment>
<dbReference type="PANTHER" id="PTHR14682:SF1">
    <property type="entry name" value="KATNB1-LIKE PROTEIN 1"/>
    <property type="match status" value="1"/>
</dbReference>
<sequence length="309" mass="35395">MASGDHHVHKGEYDLVEAWFFHCPKSNMLPSWTKNMKEAYFLKEEIEEEYSTKKRSPVGLNIYNSFKVKKVLVIRKKGTRQAVHTIAKLKQPLVRWGCDMANKENELSCAGGLHERLHNDRYSLALSSGETTKMDGAVSKYNDYLAEISKDHDTMTQVLFGRNLKLNVALTLWRRNAGELVAYLIRIQDTGVLVDCLPVITKSLQEEKPCMSVGCCVDLFPLVKNMLRSSFEEYLVVGLHWVQSVIKKWWPELSEKGKCTSDGHPEDRNIQVMKKHLHELWEHGCHLCFAPGTTGELAKDIESYLSQLR</sequence>
<evidence type="ECO:0000313" key="5">
    <source>
        <dbReference type="Ensembl" id="ENSECRP00000018295.1"/>
    </source>
</evidence>
<gene>
    <name evidence="5" type="primary">KATNBL1</name>
    <name evidence="5" type="synonym">katnbl1</name>
</gene>
<keyword evidence="3" id="KW-0206">Cytoskeleton</keyword>
<evidence type="ECO:0000256" key="1">
    <source>
        <dbReference type="ARBA" id="ARBA00004245"/>
    </source>
</evidence>
<keyword evidence="6" id="KW-1185">Reference proteome</keyword>
<feature type="domain" description="Katanin p80 subunit C-terminal" evidence="4">
    <location>
        <begin position="150"/>
        <end position="305"/>
    </location>
</feature>
<dbReference type="RefSeq" id="XP_028678050.1">
    <property type="nucleotide sequence ID" value="XM_028822217.2"/>
</dbReference>
<dbReference type="GeneID" id="114667083"/>
<accession>A0A8C4SKC7</accession>
<dbReference type="InterPro" id="IPR028021">
    <property type="entry name" value="Katanin_C-terminal"/>
</dbReference>
<dbReference type="CTD" id="79768"/>
<keyword evidence="2" id="KW-0963">Cytoplasm</keyword>
<dbReference type="PANTHER" id="PTHR14682">
    <property type="entry name" value="KATNB1-LIKE PROTEIN 1"/>
    <property type="match status" value="1"/>
</dbReference>
<reference evidence="5" key="2">
    <citation type="submission" date="2025-08" db="UniProtKB">
        <authorList>
            <consortium name="Ensembl"/>
        </authorList>
    </citation>
    <scope>IDENTIFICATION</scope>
</reference>
<dbReference type="AlphaFoldDB" id="A0A8C4SKC7"/>
<reference evidence="5" key="1">
    <citation type="submission" date="2021-06" db="EMBL/GenBank/DDBJ databases">
        <authorList>
            <consortium name="Wellcome Sanger Institute Data Sharing"/>
        </authorList>
    </citation>
    <scope>NUCLEOTIDE SEQUENCE [LARGE SCALE GENOMIC DNA]</scope>
</reference>
<dbReference type="Proteomes" id="UP000694620">
    <property type="component" value="Chromosome 16"/>
</dbReference>